<evidence type="ECO:0000313" key="3">
    <source>
        <dbReference type="EMBL" id="OXA60404.1"/>
    </source>
</evidence>
<sequence length="183" mass="20338">MYFLWPFSVAFLLLLLFINPAMSTNGNVTSNAKSTFTIGSDTLGKETLPTPNITCVVCKNPACPSYYTNKFTVMLGCEVCFKRIVLQIRTGRGGAPNNKSVHKGCLTLKQVMDKKWDLGKCVKMASFDVAADYTQCLCNDKDECNSAPRRWGQYAAEPFWGIVIAIIIFAATMWSTISEQLFT</sequence>
<proteinExistence type="predicted"/>
<dbReference type="AlphaFoldDB" id="A0A226ETL3"/>
<gene>
    <name evidence="3" type="ORF">Fcan01_05816</name>
</gene>
<keyword evidence="2" id="KW-0732">Signal</keyword>
<keyword evidence="1" id="KW-1133">Transmembrane helix</keyword>
<evidence type="ECO:0008006" key="5">
    <source>
        <dbReference type="Google" id="ProtNLM"/>
    </source>
</evidence>
<evidence type="ECO:0000256" key="2">
    <source>
        <dbReference type="SAM" id="SignalP"/>
    </source>
</evidence>
<name>A0A226ETL3_FOLCA</name>
<keyword evidence="1" id="KW-0472">Membrane</keyword>
<feature type="transmembrane region" description="Helical" evidence="1">
    <location>
        <begin position="159"/>
        <end position="177"/>
    </location>
</feature>
<feature type="signal peptide" evidence="2">
    <location>
        <begin position="1"/>
        <end position="23"/>
    </location>
</feature>
<evidence type="ECO:0000256" key="1">
    <source>
        <dbReference type="SAM" id="Phobius"/>
    </source>
</evidence>
<protein>
    <recommendedName>
        <fullName evidence="5">Protein sleepless</fullName>
    </recommendedName>
</protein>
<evidence type="ECO:0000313" key="4">
    <source>
        <dbReference type="Proteomes" id="UP000198287"/>
    </source>
</evidence>
<accession>A0A226ETL3</accession>
<dbReference type="EMBL" id="LNIX01000002">
    <property type="protein sequence ID" value="OXA60404.1"/>
    <property type="molecule type" value="Genomic_DNA"/>
</dbReference>
<keyword evidence="1" id="KW-0812">Transmembrane</keyword>
<comment type="caution">
    <text evidence="3">The sequence shown here is derived from an EMBL/GenBank/DDBJ whole genome shotgun (WGS) entry which is preliminary data.</text>
</comment>
<reference evidence="3 4" key="1">
    <citation type="submission" date="2015-12" db="EMBL/GenBank/DDBJ databases">
        <title>The genome of Folsomia candida.</title>
        <authorList>
            <person name="Faddeeva A."/>
            <person name="Derks M.F."/>
            <person name="Anvar Y."/>
            <person name="Smit S."/>
            <person name="Van Straalen N."/>
            <person name="Roelofs D."/>
        </authorList>
    </citation>
    <scope>NUCLEOTIDE SEQUENCE [LARGE SCALE GENOMIC DNA]</scope>
    <source>
        <strain evidence="3 4">VU population</strain>
        <tissue evidence="3">Whole body</tissue>
    </source>
</reference>
<keyword evidence="4" id="KW-1185">Reference proteome</keyword>
<organism evidence="3 4">
    <name type="scientific">Folsomia candida</name>
    <name type="common">Springtail</name>
    <dbReference type="NCBI Taxonomy" id="158441"/>
    <lineage>
        <taxon>Eukaryota</taxon>
        <taxon>Metazoa</taxon>
        <taxon>Ecdysozoa</taxon>
        <taxon>Arthropoda</taxon>
        <taxon>Hexapoda</taxon>
        <taxon>Collembola</taxon>
        <taxon>Entomobryomorpha</taxon>
        <taxon>Isotomoidea</taxon>
        <taxon>Isotomidae</taxon>
        <taxon>Proisotominae</taxon>
        <taxon>Folsomia</taxon>
    </lineage>
</organism>
<feature type="chain" id="PRO_5012578781" description="Protein sleepless" evidence="2">
    <location>
        <begin position="24"/>
        <end position="183"/>
    </location>
</feature>
<dbReference type="Proteomes" id="UP000198287">
    <property type="component" value="Unassembled WGS sequence"/>
</dbReference>